<organism evidence="1 2">
    <name type="scientific">Candidatus Nomurabacteria bacterium GW2011_GWA1_46_11</name>
    <dbReference type="NCBI Taxonomy" id="1618732"/>
    <lineage>
        <taxon>Bacteria</taxon>
        <taxon>Candidatus Nomuraibacteriota</taxon>
    </lineage>
</organism>
<protein>
    <submittedName>
        <fullName evidence="1">Uncharacterized protein</fullName>
    </submittedName>
</protein>
<proteinExistence type="predicted"/>
<gene>
    <name evidence="1" type="ORF">UX31_C0003G0053</name>
</gene>
<accession>A0A0G1NPY4</accession>
<name>A0A0G1NPY4_9BACT</name>
<sequence>MLRRNIENETEIRVVLPTISMPSEPLLPGERLVLLPTQQQSETGRLNFQIISAGPGEQPLKRVSVPIPEDDLGTLILLMQAVETARELACSQNSTSLPTVLRAIGEASIKAAELQRTATDPVVLAVAAALNDLVLEIPLPTG</sequence>
<comment type="caution">
    <text evidence="1">The sequence shown here is derived from an EMBL/GenBank/DDBJ whole genome shotgun (WGS) entry which is preliminary data.</text>
</comment>
<dbReference type="Proteomes" id="UP000034107">
    <property type="component" value="Unassembled WGS sequence"/>
</dbReference>
<reference evidence="1 2" key="1">
    <citation type="journal article" date="2015" name="Nature">
        <title>rRNA introns, odd ribosomes, and small enigmatic genomes across a large radiation of phyla.</title>
        <authorList>
            <person name="Brown C.T."/>
            <person name="Hug L.A."/>
            <person name="Thomas B.C."/>
            <person name="Sharon I."/>
            <person name="Castelle C.J."/>
            <person name="Singh A."/>
            <person name="Wilkins M.J."/>
            <person name="Williams K.H."/>
            <person name="Banfield J.F."/>
        </authorList>
    </citation>
    <scope>NUCLEOTIDE SEQUENCE [LARGE SCALE GENOMIC DNA]</scope>
</reference>
<dbReference type="AlphaFoldDB" id="A0A0G1NPY4"/>
<dbReference type="EMBL" id="LCLS01000003">
    <property type="protein sequence ID" value="KKU22387.1"/>
    <property type="molecule type" value="Genomic_DNA"/>
</dbReference>
<evidence type="ECO:0000313" key="2">
    <source>
        <dbReference type="Proteomes" id="UP000034107"/>
    </source>
</evidence>
<evidence type="ECO:0000313" key="1">
    <source>
        <dbReference type="EMBL" id="KKU22387.1"/>
    </source>
</evidence>